<feature type="transmembrane region" description="Helical" evidence="8">
    <location>
        <begin position="153"/>
        <end position="169"/>
    </location>
</feature>
<evidence type="ECO:0000313" key="11">
    <source>
        <dbReference type="Proteomes" id="UP000291151"/>
    </source>
</evidence>
<dbReference type="InterPro" id="IPR037185">
    <property type="entry name" value="EmrE-like"/>
</dbReference>
<feature type="transmembrane region" description="Helical" evidence="8">
    <location>
        <begin position="7"/>
        <end position="25"/>
    </location>
</feature>
<dbReference type="PANTHER" id="PTHR22911:SF137">
    <property type="entry name" value="SOLUTE CARRIER FAMILY 35 MEMBER G2-RELATED"/>
    <property type="match status" value="1"/>
</dbReference>
<feature type="transmembrane region" description="Helical" evidence="8">
    <location>
        <begin position="106"/>
        <end position="123"/>
    </location>
</feature>
<dbReference type="Proteomes" id="UP000291151">
    <property type="component" value="Chromosome"/>
</dbReference>
<evidence type="ECO:0000256" key="5">
    <source>
        <dbReference type="ARBA" id="ARBA00022692"/>
    </source>
</evidence>
<feature type="transmembrane region" description="Helical" evidence="8">
    <location>
        <begin position="243"/>
        <end position="264"/>
    </location>
</feature>
<dbReference type="EMBL" id="CP036528">
    <property type="protein sequence ID" value="QBK26178.1"/>
    <property type="molecule type" value="Genomic_DNA"/>
</dbReference>
<keyword evidence="4" id="KW-1003">Cell membrane</keyword>
<organism evidence="10 11">
    <name type="scientific">Ureibacillus thermophilus</name>
    <dbReference type="NCBI Taxonomy" id="367743"/>
    <lineage>
        <taxon>Bacteria</taxon>
        <taxon>Bacillati</taxon>
        <taxon>Bacillota</taxon>
        <taxon>Bacilli</taxon>
        <taxon>Bacillales</taxon>
        <taxon>Caryophanaceae</taxon>
        <taxon>Ureibacillus</taxon>
    </lineage>
</organism>
<feature type="transmembrane region" description="Helical" evidence="8">
    <location>
        <begin position="37"/>
        <end position="55"/>
    </location>
</feature>
<protein>
    <submittedName>
        <fullName evidence="10">EamA family transporter RarD</fullName>
    </submittedName>
</protein>
<feature type="transmembrane region" description="Helical" evidence="8">
    <location>
        <begin position="130"/>
        <end position="147"/>
    </location>
</feature>
<dbReference type="GO" id="GO:0005886">
    <property type="term" value="C:plasma membrane"/>
    <property type="evidence" value="ECO:0007669"/>
    <property type="project" value="UniProtKB-SubCell"/>
</dbReference>
<dbReference type="SUPFAM" id="SSF103481">
    <property type="entry name" value="Multidrug resistance efflux transporter EmrE"/>
    <property type="match status" value="2"/>
</dbReference>
<comment type="similarity">
    <text evidence="2">Belongs to the EamA transporter family.</text>
</comment>
<evidence type="ECO:0000256" key="3">
    <source>
        <dbReference type="ARBA" id="ARBA00022448"/>
    </source>
</evidence>
<feature type="transmembrane region" description="Helical" evidence="8">
    <location>
        <begin position="75"/>
        <end position="94"/>
    </location>
</feature>
<feature type="transmembrane region" description="Helical" evidence="8">
    <location>
        <begin position="181"/>
        <end position="210"/>
    </location>
</feature>
<evidence type="ECO:0000259" key="9">
    <source>
        <dbReference type="Pfam" id="PF00892"/>
    </source>
</evidence>
<keyword evidence="6 8" id="KW-1133">Transmembrane helix</keyword>
<name>A0A4P6UVZ6_9BACL</name>
<dbReference type="NCBIfam" id="TIGR00688">
    <property type="entry name" value="rarD"/>
    <property type="match status" value="1"/>
</dbReference>
<dbReference type="Pfam" id="PF00892">
    <property type="entry name" value="EamA"/>
    <property type="match status" value="2"/>
</dbReference>
<evidence type="ECO:0000256" key="7">
    <source>
        <dbReference type="ARBA" id="ARBA00023136"/>
    </source>
</evidence>
<reference evidence="10 11" key="1">
    <citation type="submission" date="2019-02" db="EMBL/GenBank/DDBJ databases">
        <title>Ureibacillus thermophilus.</title>
        <authorList>
            <person name="Sunny J.S."/>
            <person name="Natarajan A."/>
            <person name="Saleena L.M."/>
        </authorList>
    </citation>
    <scope>NUCLEOTIDE SEQUENCE [LARGE SCALE GENOMIC DNA]</scope>
    <source>
        <strain evidence="10 11">LM102</strain>
    </source>
</reference>
<proteinExistence type="inferred from homology"/>
<evidence type="ECO:0000256" key="4">
    <source>
        <dbReference type="ARBA" id="ARBA00022475"/>
    </source>
</evidence>
<keyword evidence="5 8" id="KW-0812">Transmembrane</keyword>
<evidence type="ECO:0000256" key="6">
    <source>
        <dbReference type="ARBA" id="ARBA00022989"/>
    </source>
</evidence>
<feature type="transmembrane region" description="Helical" evidence="8">
    <location>
        <begin position="216"/>
        <end position="236"/>
    </location>
</feature>
<dbReference type="PANTHER" id="PTHR22911">
    <property type="entry name" value="ACYL-MALONYL CONDENSING ENZYME-RELATED"/>
    <property type="match status" value="1"/>
</dbReference>
<evidence type="ECO:0000256" key="8">
    <source>
        <dbReference type="SAM" id="Phobius"/>
    </source>
</evidence>
<feature type="transmembrane region" description="Helical" evidence="8">
    <location>
        <begin position="270"/>
        <end position="291"/>
    </location>
</feature>
<feature type="domain" description="EamA" evidence="9">
    <location>
        <begin position="155"/>
        <end position="286"/>
    </location>
</feature>
<gene>
    <name evidence="10" type="primary">rarD</name>
    <name evidence="10" type="ORF">DKZ56_10085</name>
</gene>
<dbReference type="AlphaFoldDB" id="A0A4P6UVZ6"/>
<dbReference type="InterPro" id="IPR004626">
    <property type="entry name" value="RarD"/>
</dbReference>
<feature type="domain" description="EamA" evidence="9">
    <location>
        <begin position="6"/>
        <end position="146"/>
    </location>
</feature>
<dbReference type="InterPro" id="IPR000620">
    <property type="entry name" value="EamA_dom"/>
</dbReference>
<evidence type="ECO:0000256" key="2">
    <source>
        <dbReference type="ARBA" id="ARBA00007362"/>
    </source>
</evidence>
<comment type="subcellular location">
    <subcellularLocation>
        <location evidence="1">Cell membrane</location>
        <topology evidence="1">Multi-pass membrane protein</topology>
    </subcellularLocation>
</comment>
<dbReference type="KEGG" id="uth:DKZ56_10085"/>
<evidence type="ECO:0000313" key="10">
    <source>
        <dbReference type="EMBL" id="QBK26178.1"/>
    </source>
</evidence>
<accession>A0A4P6UVZ6</accession>
<dbReference type="RefSeq" id="WP_208649868.1">
    <property type="nucleotide sequence ID" value="NZ_CP036528.1"/>
</dbReference>
<keyword evidence="11" id="KW-1185">Reference proteome</keyword>
<evidence type="ECO:0000256" key="1">
    <source>
        <dbReference type="ARBA" id="ARBA00004651"/>
    </source>
</evidence>
<keyword evidence="7 8" id="KW-0472">Membrane</keyword>
<keyword evidence="3" id="KW-0813">Transport</keyword>
<sequence length="300" mass="34314">MTDEKKGLFNAILAYVIWGFFPIYWKVLEHVNSIEILLNRIIWSFIFTTIFILIIGQKNELIVDLKRLWQNKKMFFSLMLASFVISCNWFLYIWAVTNDHVVETSLGYYINPLITVLFGVLLFKERLSKAQLAAVFIAFIGVALMAIRYGKVPWVALGIAFSFAIYGVLKKKIQLDATRGLAIETLFILPFALVFYIYLMSTSVISLLYIDRKTDFFLILGGVVTAYPLILFAKGAKALPQSVLGFIQYFCPTIVLILGTVLYNEPFTNVELISFSFIWLAIIIFSLSTIIENRKKRSLA</sequence>